<protein>
    <recommendedName>
        <fullName evidence="1">F-box domain-containing protein</fullName>
    </recommendedName>
</protein>
<keyword evidence="3" id="KW-1185">Reference proteome</keyword>
<name>A0ABR4G977_9EURO</name>
<dbReference type="PROSITE" id="PS50181">
    <property type="entry name" value="FBOX"/>
    <property type="match status" value="1"/>
</dbReference>
<evidence type="ECO:0000313" key="3">
    <source>
        <dbReference type="Proteomes" id="UP001610563"/>
    </source>
</evidence>
<dbReference type="InterPro" id="IPR036047">
    <property type="entry name" value="F-box-like_dom_sf"/>
</dbReference>
<evidence type="ECO:0000313" key="2">
    <source>
        <dbReference type="EMBL" id="KAL2795572.1"/>
    </source>
</evidence>
<gene>
    <name evidence="2" type="ORF">BJX66DRAFT_336906</name>
</gene>
<evidence type="ECO:0000259" key="1">
    <source>
        <dbReference type="PROSITE" id="PS50181"/>
    </source>
</evidence>
<dbReference type="InterPro" id="IPR001810">
    <property type="entry name" value="F-box_dom"/>
</dbReference>
<reference evidence="2 3" key="1">
    <citation type="submission" date="2024-07" db="EMBL/GenBank/DDBJ databases">
        <title>Section-level genome sequencing and comparative genomics of Aspergillus sections Usti and Cavernicolus.</title>
        <authorList>
            <consortium name="Lawrence Berkeley National Laboratory"/>
            <person name="Nybo J.L."/>
            <person name="Vesth T.C."/>
            <person name="Theobald S."/>
            <person name="Frisvad J.C."/>
            <person name="Larsen T.O."/>
            <person name="Kjaerboelling I."/>
            <person name="Rothschild-Mancinelli K."/>
            <person name="Lyhne E.K."/>
            <person name="Kogle M.E."/>
            <person name="Barry K."/>
            <person name="Clum A."/>
            <person name="Na H."/>
            <person name="Ledsgaard L."/>
            <person name="Lin J."/>
            <person name="Lipzen A."/>
            <person name="Kuo A."/>
            <person name="Riley R."/>
            <person name="Mondo S."/>
            <person name="Labutti K."/>
            <person name="Haridas S."/>
            <person name="Pangalinan J."/>
            <person name="Salamov A.A."/>
            <person name="Simmons B.A."/>
            <person name="Magnuson J.K."/>
            <person name="Chen J."/>
            <person name="Drula E."/>
            <person name="Henrissat B."/>
            <person name="Wiebenga A."/>
            <person name="Lubbers R.J."/>
            <person name="Gomes A.C."/>
            <person name="Makela M.R."/>
            <person name="Stajich J."/>
            <person name="Grigoriev I.V."/>
            <person name="Mortensen U.H."/>
            <person name="De Vries R.P."/>
            <person name="Baker S.E."/>
            <person name="Andersen M.R."/>
        </authorList>
    </citation>
    <scope>NUCLEOTIDE SEQUENCE [LARGE SCALE GENOMIC DNA]</scope>
    <source>
        <strain evidence="2 3">CBS 209.92</strain>
    </source>
</reference>
<sequence>MFDRLPAEIFLQVIHDLDPESRISLTQVCHHAHATLTPHLCTIYRTRVIDLGEIKQGQVLDIRSRITNRQTLKFVEELVIQSSVSWINGRDRDCLLHECSHVATLGRELIPLFRGLKRNALVSFSYDSFFFLPRRRNPFDNHRWQIHTCVPQSILGPRGYLRRHQRSIQTLHLTGFSCGSNADPSRRPSLSRFHSIRHFSWSLHTINQCIATRELFSSRAVSHGLEELTLRGSSLDRELRGWKELQKLWSWMQARNVFAFKVLQLQPNENRDRIVFPALRKLALYNVGFWYAVRDLVAALNMHNLRSLKLWSYQCSDILWSIAELAAEYNNSTNGTIPLTCLDITLRASSGDQDTQSFERFFAVSPNLRDVYIQLDAFDQSSFKPHLRAIFTPERQRNMRRFIYQRRLQVEGDVCGAWDETDAPMVWDEEVRRFFAKSQMTHVGICDHLPTLVCTPPTDSVSCLPVSTTTMRQS</sequence>
<comment type="caution">
    <text evidence="2">The sequence shown here is derived from an EMBL/GenBank/DDBJ whole genome shotgun (WGS) entry which is preliminary data.</text>
</comment>
<organism evidence="2 3">
    <name type="scientific">Aspergillus keveii</name>
    <dbReference type="NCBI Taxonomy" id="714993"/>
    <lineage>
        <taxon>Eukaryota</taxon>
        <taxon>Fungi</taxon>
        <taxon>Dikarya</taxon>
        <taxon>Ascomycota</taxon>
        <taxon>Pezizomycotina</taxon>
        <taxon>Eurotiomycetes</taxon>
        <taxon>Eurotiomycetidae</taxon>
        <taxon>Eurotiales</taxon>
        <taxon>Aspergillaceae</taxon>
        <taxon>Aspergillus</taxon>
        <taxon>Aspergillus subgen. Nidulantes</taxon>
    </lineage>
</organism>
<dbReference type="EMBL" id="JBFTWV010000034">
    <property type="protein sequence ID" value="KAL2795572.1"/>
    <property type="molecule type" value="Genomic_DNA"/>
</dbReference>
<proteinExistence type="predicted"/>
<dbReference type="CDD" id="cd09917">
    <property type="entry name" value="F-box_SF"/>
    <property type="match status" value="1"/>
</dbReference>
<accession>A0ABR4G977</accession>
<feature type="domain" description="F-box" evidence="1">
    <location>
        <begin position="1"/>
        <end position="47"/>
    </location>
</feature>
<dbReference type="Proteomes" id="UP001610563">
    <property type="component" value="Unassembled WGS sequence"/>
</dbReference>
<dbReference type="SUPFAM" id="SSF81383">
    <property type="entry name" value="F-box domain"/>
    <property type="match status" value="1"/>
</dbReference>
<dbReference type="SUPFAM" id="SSF52047">
    <property type="entry name" value="RNI-like"/>
    <property type="match status" value="1"/>
</dbReference>